<protein>
    <recommendedName>
        <fullName evidence="4">RNA-binding protein</fullName>
    </recommendedName>
</protein>
<reference evidence="2 3" key="1">
    <citation type="submission" date="2017-07" db="EMBL/GenBank/DDBJ databases">
        <title>Elstera cyanobacteriorum sp. nov., a novel bacterium isolated from cyanobacterial aggregates in a eutrophic lake.</title>
        <authorList>
            <person name="Cai H."/>
        </authorList>
    </citation>
    <scope>NUCLEOTIDE SEQUENCE [LARGE SCALE GENOMIC DNA]</scope>
    <source>
        <strain evidence="2 3">TH019</strain>
    </source>
</reference>
<evidence type="ECO:0008006" key="4">
    <source>
        <dbReference type="Google" id="ProtNLM"/>
    </source>
</evidence>
<dbReference type="InterPro" id="IPR010593">
    <property type="entry name" value="DUF1159"/>
</dbReference>
<gene>
    <name evidence="2" type="ORF">CHR90_15695</name>
</gene>
<dbReference type="InterPro" id="IPR007922">
    <property type="entry name" value="DciA-like"/>
</dbReference>
<evidence type="ECO:0000313" key="2">
    <source>
        <dbReference type="EMBL" id="OYQ17398.1"/>
    </source>
</evidence>
<sequence length="179" mass="19471">MARRAQTSFQQIASPPAGVEGGTEKPRAWRAGPRALAADLGKITRPAAKKFGFADARLLTDWPVIMGEALARMTLPLEVKRDKTGTRRTLVLKCSAAAAPLVQHYTQQILERVNTHYGFLAVTHLQMKQGPLPPPPLPPKPRVPLSAMQEAALRAEIAEVETEALRAALLDLGRCIRNG</sequence>
<dbReference type="AlphaFoldDB" id="A0A255XKD7"/>
<dbReference type="PIRSF" id="PIRSF032064">
    <property type="entry name" value="UCP032064"/>
    <property type="match status" value="1"/>
</dbReference>
<accession>A0A255XKD7</accession>
<organism evidence="2 3">
    <name type="scientific">Elstera cyanobacteriorum</name>
    <dbReference type="NCBI Taxonomy" id="2022747"/>
    <lineage>
        <taxon>Bacteria</taxon>
        <taxon>Pseudomonadati</taxon>
        <taxon>Pseudomonadota</taxon>
        <taxon>Alphaproteobacteria</taxon>
        <taxon>Rhodospirillales</taxon>
        <taxon>Rhodospirillaceae</taxon>
        <taxon>Elstera</taxon>
    </lineage>
</organism>
<feature type="region of interest" description="Disordered" evidence="1">
    <location>
        <begin position="1"/>
        <end position="27"/>
    </location>
</feature>
<dbReference type="EMBL" id="NOXS01000034">
    <property type="protein sequence ID" value="OYQ17398.1"/>
    <property type="molecule type" value="Genomic_DNA"/>
</dbReference>
<dbReference type="Proteomes" id="UP000216361">
    <property type="component" value="Unassembled WGS sequence"/>
</dbReference>
<dbReference type="PANTHER" id="PTHR36456:SF1">
    <property type="entry name" value="UPF0232 PROTEIN SCO3875"/>
    <property type="match status" value="1"/>
</dbReference>
<name>A0A255XKD7_9PROT</name>
<keyword evidence="3" id="KW-1185">Reference proteome</keyword>
<evidence type="ECO:0000313" key="3">
    <source>
        <dbReference type="Proteomes" id="UP000216361"/>
    </source>
</evidence>
<comment type="caution">
    <text evidence="2">The sequence shown here is derived from an EMBL/GenBank/DDBJ whole genome shotgun (WGS) entry which is preliminary data.</text>
</comment>
<proteinExistence type="predicted"/>
<dbReference type="OrthoDB" id="7160947at2"/>
<feature type="compositionally biased region" description="Polar residues" evidence="1">
    <location>
        <begin position="1"/>
        <end position="13"/>
    </location>
</feature>
<dbReference type="PANTHER" id="PTHR36456">
    <property type="entry name" value="UPF0232 PROTEIN SCO3875"/>
    <property type="match status" value="1"/>
</dbReference>
<dbReference type="Pfam" id="PF05258">
    <property type="entry name" value="DciA"/>
    <property type="match status" value="1"/>
</dbReference>
<evidence type="ECO:0000256" key="1">
    <source>
        <dbReference type="SAM" id="MobiDB-lite"/>
    </source>
</evidence>